<organism evidence="3">
    <name type="scientific">Soboliphyme baturini</name>
    <dbReference type="NCBI Taxonomy" id="241478"/>
    <lineage>
        <taxon>Eukaryota</taxon>
        <taxon>Metazoa</taxon>
        <taxon>Ecdysozoa</taxon>
        <taxon>Nematoda</taxon>
        <taxon>Enoplea</taxon>
        <taxon>Dorylaimia</taxon>
        <taxon>Dioctophymatida</taxon>
        <taxon>Dioctophymatoidea</taxon>
        <taxon>Soboliphymatidae</taxon>
        <taxon>Soboliphyme</taxon>
    </lineage>
</organism>
<dbReference type="AlphaFoldDB" id="A0A183IIE2"/>
<protein>
    <submittedName>
        <fullName evidence="3">Glycine rich superfamily member</fullName>
    </submittedName>
</protein>
<dbReference type="Proteomes" id="UP000270296">
    <property type="component" value="Unassembled WGS sequence"/>
</dbReference>
<dbReference type="EMBL" id="UZAM01007718">
    <property type="protein sequence ID" value="VDP00982.1"/>
    <property type="molecule type" value="Genomic_DNA"/>
</dbReference>
<evidence type="ECO:0000313" key="2">
    <source>
        <dbReference type="Proteomes" id="UP000270296"/>
    </source>
</evidence>
<dbReference type="WBParaSite" id="SBAD_0000354601-mRNA-1">
    <property type="protein sequence ID" value="SBAD_0000354601-mRNA-1"/>
    <property type="gene ID" value="SBAD_0000354601"/>
</dbReference>
<name>A0A183IIE2_9BILA</name>
<reference evidence="1 2" key="2">
    <citation type="submission" date="2018-11" db="EMBL/GenBank/DDBJ databases">
        <authorList>
            <consortium name="Pathogen Informatics"/>
        </authorList>
    </citation>
    <scope>NUCLEOTIDE SEQUENCE [LARGE SCALE GENOMIC DNA]</scope>
</reference>
<evidence type="ECO:0000313" key="3">
    <source>
        <dbReference type="WBParaSite" id="SBAD_0000354601-mRNA-1"/>
    </source>
</evidence>
<evidence type="ECO:0000313" key="1">
    <source>
        <dbReference type="EMBL" id="VDP00982.1"/>
    </source>
</evidence>
<proteinExistence type="predicted"/>
<sequence length="237" mass="27183">MVVYGRENARLVKRESNAERIRARRQFGILGNELRRDDRRLDRQLMRDQRRMDRQLFDAERRDMRWMMPFGGFGGFGEKTRVSFLCTRETGRVGYRKVMDSWKPLLAAFILVSVVFGEDSFDPDVNGIPRVRRHFRDRLDRELMRDERIFDRQLFDDRRRLDRQLLRADRFGGLGGYGRYGGYGMNGLGRYGGYGGYGDYGGYGGYGGYGLRGGGFGGLRALGGIANLARGLMGLIG</sequence>
<gene>
    <name evidence="1" type="ORF">SBAD_LOCUS3387</name>
</gene>
<keyword evidence="2" id="KW-1185">Reference proteome</keyword>
<accession>A0A183IIE2</accession>
<reference evidence="3" key="1">
    <citation type="submission" date="2016-06" db="UniProtKB">
        <authorList>
            <consortium name="WormBaseParasite"/>
        </authorList>
    </citation>
    <scope>IDENTIFICATION</scope>
</reference>